<dbReference type="Gene3D" id="2.10.25.10">
    <property type="entry name" value="Laminin"/>
    <property type="match status" value="1"/>
</dbReference>
<dbReference type="SUPFAM" id="SSF57567">
    <property type="entry name" value="Serine protease inhibitors"/>
    <property type="match status" value="1"/>
</dbReference>
<dbReference type="InParanoid" id="A0A3P7DZL8"/>
<dbReference type="SMART" id="SM00664">
    <property type="entry name" value="DoH"/>
    <property type="match status" value="1"/>
</dbReference>
<evidence type="ECO:0000256" key="1">
    <source>
        <dbReference type="ARBA" id="ARBA00022900"/>
    </source>
</evidence>
<evidence type="ECO:0000313" key="3">
    <source>
        <dbReference type="EMBL" id="VDM14813.1"/>
    </source>
</evidence>
<dbReference type="InterPro" id="IPR036084">
    <property type="entry name" value="Ser_inhib-like_sf"/>
</dbReference>
<dbReference type="PROSITE" id="PS50836">
    <property type="entry name" value="DOMON"/>
    <property type="match status" value="1"/>
</dbReference>
<dbReference type="Pfam" id="PF01826">
    <property type="entry name" value="TIL"/>
    <property type="match status" value="1"/>
</dbReference>
<dbReference type="PANTHER" id="PTHR46901:SF2">
    <property type="entry name" value="GH04942P"/>
    <property type="match status" value="1"/>
</dbReference>
<accession>A0A3P7DZL8</accession>
<dbReference type="InterPro" id="IPR002919">
    <property type="entry name" value="TIL_dom"/>
</dbReference>
<organism evidence="3 4">
    <name type="scientific">Wuchereria bancrofti</name>
    <dbReference type="NCBI Taxonomy" id="6293"/>
    <lineage>
        <taxon>Eukaryota</taxon>
        <taxon>Metazoa</taxon>
        <taxon>Ecdysozoa</taxon>
        <taxon>Nematoda</taxon>
        <taxon>Chromadorea</taxon>
        <taxon>Rhabditida</taxon>
        <taxon>Spirurina</taxon>
        <taxon>Spiruromorpha</taxon>
        <taxon>Filarioidea</taxon>
        <taxon>Onchocercidae</taxon>
        <taxon>Wuchereria</taxon>
    </lineage>
</organism>
<sequence length="334" mass="37811">MSKLIPTEMKFNHDNIDQLEITTITPIVTLATTKTLIGSLTCGINETINECGRACEINCNNVYSREKCTRCYRPACACIHGYARIDDRCIYRADCPRENHRLSYHHNRQPNHSSVLRSLKTSMTNGAEYLSDGIDSINSSLKLSNRNGNEIHQLNLADTTAIVDDTNIELQNISNPKFTHLLESGVAGDVCYGDWRWPPGCRDCDYRISWNYLDDTDEIEFSIETRAPSNWWTGVGFSPTGTMVEADIIIVKSRNGELSLHDMYSTEYGVPREDSKQDVYTPTVIGTHVNGVLRVQFTRKRDTGDRKADHHFSETNCYKFLFPVSGGRLEPARI</sequence>
<dbReference type="EMBL" id="UYWW01006578">
    <property type="protein sequence ID" value="VDM14813.1"/>
    <property type="molecule type" value="Genomic_DNA"/>
</dbReference>
<keyword evidence="4" id="KW-1185">Reference proteome</keyword>
<name>A0A3P7DZL8_WUCBA</name>
<keyword evidence="1" id="KW-0722">Serine protease inhibitor</keyword>
<proteinExistence type="predicted"/>
<dbReference type="Pfam" id="PF03351">
    <property type="entry name" value="DOMON"/>
    <property type="match status" value="1"/>
</dbReference>
<feature type="domain" description="DOMON" evidence="2">
    <location>
        <begin position="204"/>
        <end position="325"/>
    </location>
</feature>
<dbReference type="CDD" id="cd19941">
    <property type="entry name" value="TIL"/>
    <property type="match status" value="1"/>
</dbReference>
<dbReference type="GO" id="GO:0004867">
    <property type="term" value="F:serine-type endopeptidase inhibitor activity"/>
    <property type="evidence" value="ECO:0007669"/>
    <property type="project" value="UniProtKB-KW"/>
</dbReference>
<dbReference type="CDD" id="cd09631">
    <property type="entry name" value="DOMON_DOH"/>
    <property type="match status" value="1"/>
</dbReference>
<dbReference type="OrthoDB" id="5849344at2759"/>
<reference evidence="3 4" key="1">
    <citation type="submission" date="2018-11" db="EMBL/GenBank/DDBJ databases">
        <authorList>
            <consortium name="Pathogen Informatics"/>
        </authorList>
    </citation>
    <scope>NUCLEOTIDE SEQUENCE [LARGE SCALE GENOMIC DNA]</scope>
</reference>
<evidence type="ECO:0000259" key="2">
    <source>
        <dbReference type="PROSITE" id="PS50836"/>
    </source>
</evidence>
<evidence type="ECO:0000313" key="4">
    <source>
        <dbReference type="Proteomes" id="UP000270924"/>
    </source>
</evidence>
<dbReference type="InterPro" id="IPR005018">
    <property type="entry name" value="DOMON_domain"/>
</dbReference>
<dbReference type="InterPro" id="IPR045266">
    <property type="entry name" value="DOH_DOMON"/>
</dbReference>
<dbReference type="PANTHER" id="PTHR46901">
    <property type="entry name" value="GH04942P"/>
    <property type="match status" value="1"/>
</dbReference>
<dbReference type="AlphaFoldDB" id="A0A3P7DZL8"/>
<protein>
    <recommendedName>
        <fullName evidence="2">DOMON domain-containing protein</fullName>
    </recommendedName>
</protein>
<dbReference type="Proteomes" id="UP000270924">
    <property type="component" value="Unassembled WGS sequence"/>
</dbReference>
<gene>
    <name evidence="3" type="ORF">WBA_LOCUS8199</name>
</gene>
<keyword evidence="1" id="KW-0646">Protease inhibitor</keyword>